<evidence type="ECO:0000256" key="7">
    <source>
        <dbReference type="ARBA" id="ARBA00022927"/>
    </source>
</evidence>
<keyword evidence="4" id="KW-1003">Cell membrane</keyword>
<evidence type="ECO:0000259" key="11">
    <source>
        <dbReference type="PROSITE" id="PS52015"/>
    </source>
</evidence>
<dbReference type="InterPro" id="IPR037682">
    <property type="entry name" value="TonB_C"/>
</dbReference>
<keyword evidence="8 10" id="KW-1133">Transmembrane helix</keyword>
<dbReference type="FunFam" id="3.30.1150.10:FF:000002">
    <property type="entry name" value="Energy transducer TonB"/>
    <property type="match status" value="1"/>
</dbReference>
<dbReference type="PANTHER" id="PTHR33446">
    <property type="entry name" value="PROTEIN TONB-RELATED"/>
    <property type="match status" value="1"/>
</dbReference>
<comment type="subcellular location">
    <subcellularLocation>
        <location evidence="1">Cell inner membrane</location>
        <topology evidence="1">Single-pass membrane protein</topology>
        <orientation evidence="1">Periplasmic side</orientation>
    </subcellularLocation>
</comment>
<dbReference type="Gene3D" id="3.30.1150.10">
    <property type="match status" value="1"/>
</dbReference>
<evidence type="ECO:0000256" key="3">
    <source>
        <dbReference type="ARBA" id="ARBA00022448"/>
    </source>
</evidence>
<dbReference type="GO" id="GO:0015891">
    <property type="term" value="P:siderophore transport"/>
    <property type="evidence" value="ECO:0007669"/>
    <property type="project" value="InterPro"/>
</dbReference>
<dbReference type="GO" id="GO:0055085">
    <property type="term" value="P:transmembrane transport"/>
    <property type="evidence" value="ECO:0007669"/>
    <property type="project" value="InterPro"/>
</dbReference>
<dbReference type="InterPro" id="IPR003538">
    <property type="entry name" value="TonB"/>
</dbReference>
<feature type="domain" description="TonB C-terminal" evidence="11">
    <location>
        <begin position="183"/>
        <end position="273"/>
    </location>
</feature>
<dbReference type="GO" id="GO:0015031">
    <property type="term" value="P:protein transport"/>
    <property type="evidence" value="ECO:0007669"/>
    <property type="project" value="UniProtKB-KW"/>
</dbReference>
<dbReference type="AlphaFoldDB" id="A0A9D9H8A7"/>
<keyword evidence="6 10" id="KW-0812">Transmembrane</keyword>
<evidence type="ECO:0000256" key="1">
    <source>
        <dbReference type="ARBA" id="ARBA00004383"/>
    </source>
</evidence>
<accession>A0A9D9H8A7</accession>
<keyword evidence="5" id="KW-0997">Cell inner membrane</keyword>
<evidence type="ECO:0000256" key="2">
    <source>
        <dbReference type="ARBA" id="ARBA00006555"/>
    </source>
</evidence>
<evidence type="ECO:0000313" key="12">
    <source>
        <dbReference type="EMBL" id="MBO8438952.1"/>
    </source>
</evidence>
<evidence type="ECO:0000256" key="8">
    <source>
        <dbReference type="ARBA" id="ARBA00022989"/>
    </source>
</evidence>
<gene>
    <name evidence="12" type="ORF">IAC54_08685</name>
</gene>
<dbReference type="Pfam" id="PF03544">
    <property type="entry name" value="TonB_C"/>
    <property type="match status" value="1"/>
</dbReference>
<reference evidence="12" key="1">
    <citation type="submission" date="2020-10" db="EMBL/GenBank/DDBJ databases">
        <authorList>
            <person name="Gilroy R."/>
        </authorList>
    </citation>
    <scope>NUCLEOTIDE SEQUENCE</scope>
    <source>
        <strain evidence="12">G3-4614</strain>
    </source>
</reference>
<protein>
    <submittedName>
        <fullName evidence="12">Energy transducer TonB</fullName>
    </submittedName>
</protein>
<evidence type="ECO:0000256" key="10">
    <source>
        <dbReference type="SAM" id="Phobius"/>
    </source>
</evidence>
<dbReference type="PANTHER" id="PTHR33446:SF2">
    <property type="entry name" value="PROTEIN TONB"/>
    <property type="match status" value="1"/>
</dbReference>
<comment type="caution">
    <text evidence="12">The sequence shown here is derived from an EMBL/GenBank/DDBJ whole genome shotgun (WGS) entry which is preliminary data.</text>
</comment>
<evidence type="ECO:0000313" key="13">
    <source>
        <dbReference type="Proteomes" id="UP000823636"/>
    </source>
</evidence>
<dbReference type="NCBIfam" id="TIGR01352">
    <property type="entry name" value="tonB_Cterm"/>
    <property type="match status" value="1"/>
</dbReference>
<dbReference type="InterPro" id="IPR051045">
    <property type="entry name" value="TonB-dependent_transducer"/>
</dbReference>
<dbReference type="Proteomes" id="UP000823636">
    <property type="component" value="Unassembled WGS sequence"/>
</dbReference>
<organism evidence="12 13">
    <name type="scientific">Candidatus Caccoplasma merdipullorum</name>
    <dbReference type="NCBI Taxonomy" id="2840718"/>
    <lineage>
        <taxon>Bacteria</taxon>
        <taxon>Pseudomonadati</taxon>
        <taxon>Bacteroidota</taxon>
        <taxon>Bacteroidia</taxon>
        <taxon>Bacteroidales</taxon>
        <taxon>Bacteroidaceae</taxon>
        <taxon>Bacteroidaceae incertae sedis</taxon>
        <taxon>Candidatus Caccoplasma</taxon>
    </lineage>
</organism>
<keyword evidence="3" id="KW-0813">Transport</keyword>
<name>A0A9D9H8A7_9BACT</name>
<dbReference type="GO" id="GO:0031992">
    <property type="term" value="F:energy transducer activity"/>
    <property type="evidence" value="ECO:0007669"/>
    <property type="project" value="InterPro"/>
</dbReference>
<dbReference type="GO" id="GO:0030288">
    <property type="term" value="C:outer membrane-bounded periplasmic space"/>
    <property type="evidence" value="ECO:0007669"/>
    <property type="project" value="InterPro"/>
</dbReference>
<comment type="similarity">
    <text evidence="2">Belongs to the TonB family.</text>
</comment>
<dbReference type="GO" id="GO:0098797">
    <property type="term" value="C:plasma membrane protein complex"/>
    <property type="evidence" value="ECO:0007669"/>
    <property type="project" value="TreeGrafter"/>
</dbReference>
<dbReference type="EMBL" id="JADIMW010000087">
    <property type="protein sequence ID" value="MBO8438952.1"/>
    <property type="molecule type" value="Genomic_DNA"/>
</dbReference>
<keyword evidence="7" id="KW-0653">Protein transport</keyword>
<dbReference type="SUPFAM" id="SSF74653">
    <property type="entry name" value="TolA/TonB C-terminal domain"/>
    <property type="match status" value="1"/>
</dbReference>
<evidence type="ECO:0000256" key="6">
    <source>
        <dbReference type="ARBA" id="ARBA00022692"/>
    </source>
</evidence>
<dbReference type="PRINTS" id="PR01374">
    <property type="entry name" value="TONBPROTEIN"/>
</dbReference>
<dbReference type="InterPro" id="IPR006260">
    <property type="entry name" value="TonB/TolA_C"/>
</dbReference>
<sequence length="273" mass="30688">MANIDLSSQEWCDLIFEGRNKAYGAYEMRSSSPKRHNLATLIVVVVALLAFTLPKLVRNMMPEKDMDMEMTEVTTLSNLKEAEVKKNEELKPLTQAPPPPPLKSSIKFTAPVIKKDEEVSDEEEIKSQEELTESKVTISIADVKGNDEEHGQDIADFKEAIKPVVEEDNKVWEIVEQKPQFPGGEAALMKYIRDNMQYPSIAQENGIQGRVVVRFVVSKDGSVRDVTVMRGVDPSLDKEAIRVVKSLPNFIPGKQNGHAVNVYYILPVSFRLM</sequence>
<evidence type="ECO:0000256" key="4">
    <source>
        <dbReference type="ARBA" id="ARBA00022475"/>
    </source>
</evidence>
<feature type="transmembrane region" description="Helical" evidence="10">
    <location>
        <begin position="38"/>
        <end position="57"/>
    </location>
</feature>
<keyword evidence="9 10" id="KW-0472">Membrane</keyword>
<evidence type="ECO:0000256" key="5">
    <source>
        <dbReference type="ARBA" id="ARBA00022519"/>
    </source>
</evidence>
<reference evidence="12" key="2">
    <citation type="journal article" date="2021" name="PeerJ">
        <title>Extensive microbial diversity within the chicken gut microbiome revealed by metagenomics and culture.</title>
        <authorList>
            <person name="Gilroy R."/>
            <person name="Ravi A."/>
            <person name="Getino M."/>
            <person name="Pursley I."/>
            <person name="Horton D.L."/>
            <person name="Alikhan N.F."/>
            <person name="Baker D."/>
            <person name="Gharbi K."/>
            <person name="Hall N."/>
            <person name="Watson M."/>
            <person name="Adriaenssens E.M."/>
            <person name="Foster-Nyarko E."/>
            <person name="Jarju S."/>
            <person name="Secka A."/>
            <person name="Antonio M."/>
            <person name="Oren A."/>
            <person name="Chaudhuri R.R."/>
            <person name="La Ragione R."/>
            <person name="Hildebrand F."/>
            <person name="Pallen M.J."/>
        </authorList>
    </citation>
    <scope>NUCLEOTIDE SEQUENCE</scope>
    <source>
        <strain evidence="12">G3-4614</strain>
    </source>
</reference>
<evidence type="ECO:0000256" key="9">
    <source>
        <dbReference type="ARBA" id="ARBA00023136"/>
    </source>
</evidence>
<proteinExistence type="inferred from homology"/>
<dbReference type="PROSITE" id="PS52015">
    <property type="entry name" value="TONB_CTD"/>
    <property type="match status" value="1"/>
</dbReference>